<evidence type="ECO:0000256" key="1">
    <source>
        <dbReference type="SAM" id="Coils"/>
    </source>
</evidence>
<evidence type="ECO:0000313" key="4">
    <source>
        <dbReference type="Proteomes" id="UP000283569"/>
    </source>
</evidence>
<feature type="coiled-coil region" evidence="1">
    <location>
        <begin position="170"/>
        <end position="201"/>
    </location>
</feature>
<name>A0A420SQM0_GIBIN</name>
<feature type="compositionally biased region" description="Polar residues" evidence="2">
    <location>
        <begin position="27"/>
        <end position="41"/>
    </location>
</feature>
<reference evidence="3 4" key="1">
    <citation type="journal article" date="2018" name="Sci. Rep.">
        <title>Characterisation of pathogen-specific regions and novel effector candidates in Fusarium oxysporum f. sp. cepae.</title>
        <authorList>
            <person name="Armitage A.D."/>
            <person name="Taylor A."/>
            <person name="Sobczyk M.K."/>
            <person name="Baxter L."/>
            <person name="Greenfield B.P."/>
            <person name="Bates H.J."/>
            <person name="Wilson F."/>
            <person name="Jackson A.C."/>
            <person name="Ott S."/>
            <person name="Harrison R.J."/>
            <person name="Clarkson J.P."/>
        </authorList>
    </citation>
    <scope>NUCLEOTIDE SEQUENCE [LARGE SCALE GENOMIC DNA]</scope>
    <source>
        <strain evidence="3 4">Fp_A8</strain>
    </source>
</reference>
<feature type="compositionally biased region" description="Polar residues" evidence="2">
    <location>
        <begin position="78"/>
        <end position="88"/>
    </location>
</feature>
<comment type="caution">
    <text evidence="3">The sequence shown here is derived from an EMBL/GenBank/DDBJ whole genome shotgun (WGS) entry which is preliminary data.</text>
</comment>
<sequence length="331" mass="36649">MSEAEEPIDDLVKRPTSHGVMQRLKNKLSSLTQQPSMNNAVKNPESPGRRSINSIQKSVELNVPNGLRSPRSPVGEPSQPTTQPNGTSHAFPVDGQGPEDNFHGPPSVQSPSSGLPAEGPGVNRVCTPNDFHTEQSKELPLVPAVHHTHVMAISQDESISYGEKDLAMTLNEQQEIMNDLIAEKESLSQQLEAERQQRQKDLAYWRNRTSEAASKSANLVPGMPLSQPDTELRNEWRNLAFDVRNFVDNHFNKVSTNKLEAWGKENGDFLRKITPTYQQVVGGRRSGLAMVEAAVWQGLCRAVFGGLGDNSPMIWAGPYQRSLRILGEHKH</sequence>
<keyword evidence="1" id="KW-0175">Coiled coil</keyword>
<gene>
    <name evidence="3" type="ORF">BFJ72_g10934</name>
</gene>
<feature type="region of interest" description="Disordered" evidence="2">
    <location>
        <begin position="1"/>
        <end position="130"/>
    </location>
</feature>
<dbReference type="AlphaFoldDB" id="A0A420SQM0"/>
<dbReference type="EMBL" id="MRDB01000047">
    <property type="protein sequence ID" value="RKL31530.1"/>
    <property type="molecule type" value="Genomic_DNA"/>
</dbReference>
<evidence type="ECO:0000256" key="2">
    <source>
        <dbReference type="SAM" id="MobiDB-lite"/>
    </source>
</evidence>
<organism evidence="3 4">
    <name type="scientific">Gibberella intermedia</name>
    <name type="common">Bulb rot disease fungus</name>
    <name type="synonym">Fusarium proliferatum</name>
    <dbReference type="NCBI Taxonomy" id="948311"/>
    <lineage>
        <taxon>Eukaryota</taxon>
        <taxon>Fungi</taxon>
        <taxon>Dikarya</taxon>
        <taxon>Ascomycota</taxon>
        <taxon>Pezizomycotina</taxon>
        <taxon>Sordariomycetes</taxon>
        <taxon>Hypocreomycetidae</taxon>
        <taxon>Hypocreales</taxon>
        <taxon>Nectriaceae</taxon>
        <taxon>Fusarium</taxon>
        <taxon>Fusarium fujikuroi species complex</taxon>
    </lineage>
</organism>
<proteinExistence type="predicted"/>
<accession>A0A420SQM0</accession>
<evidence type="ECO:0000313" key="3">
    <source>
        <dbReference type="EMBL" id="RKL31530.1"/>
    </source>
</evidence>
<dbReference type="Proteomes" id="UP000283569">
    <property type="component" value="Unassembled WGS sequence"/>
</dbReference>
<protein>
    <submittedName>
        <fullName evidence="3">Uncharacterized protein</fullName>
    </submittedName>
</protein>